<evidence type="ECO:0000256" key="5">
    <source>
        <dbReference type="ARBA" id="ARBA00022692"/>
    </source>
</evidence>
<dbReference type="HOGENOM" id="CLU_086356_3_1_5"/>
<dbReference type="RefSeq" id="WP_043869041.1">
    <property type="nucleotide sequence ID" value="NZ_CP004393.1"/>
</dbReference>
<evidence type="ECO:0000256" key="2">
    <source>
        <dbReference type="ARBA" id="ARBA00022448"/>
    </source>
</evidence>
<sequence length="162" mass="18076">MKFINEKLEETLLVALLASMTLLIGLQVFMRYVMEASLTWSEELARYLFIWATYIGVSYGVRKQAHIRVTAFSDLLPDRGQIVVRILIHLVFGLFAALVIWEGTKLTAKIYGFGQTSSSLGVPMAYVYAAPVVGFGLVVIRLIQHIVLDIARLSGRAPEAEE</sequence>
<evidence type="ECO:0000256" key="3">
    <source>
        <dbReference type="ARBA" id="ARBA00022475"/>
    </source>
</evidence>
<dbReference type="PANTHER" id="PTHR35011:SF2">
    <property type="entry name" value="2,3-DIKETO-L-GULONATE TRAP TRANSPORTER SMALL PERMEASE PROTEIN YIAM"/>
    <property type="match status" value="1"/>
</dbReference>
<evidence type="ECO:0000256" key="1">
    <source>
        <dbReference type="ARBA" id="ARBA00004429"/>
    </source>
</evidence>
<dbReference type="AlphaFoldDB" id="A0A0B5DSS5"/>
<dbReference type="KEGG" id="cid:P73_1379"/>
<keyword evidence="6 9" id="KW-1133">Transmembrane helix</keyword>
<feature type="transmembrane region" description="Helical" evidence="9">
    <location>
        <begin position="12"/>
        <end position="32"/>
    </location>
</feature>
<keyword evidence="3" id="KW-1003">Cell membrane</keyword>
<organism evidence="11 12">
    <name type="scientific">Celeribacter indicus</name>
    <dbReference type="NCBI Taxonomy" id="1208324"/>
    <lineage>
        <taxon>Bacteria</taxon>
        <taxon>Pseudomonadati</taxon>
        <taxon>Pseudomonadota</taxon>
        <taxon>Alphaproteobacteria</taxon>
        <taxon>Rhodobacterales</taxon>
        <taxon>Roseobacteraceae</taxon>
        <taxon>Celeribacter</taxon>
    </lineage>
</organism>
<dbReference type="GO" id="GO:0015740">
    <property type="term" value="P:C4-dicarboxylate transport"/>
    <property type="evidence" value="ECO:0007669"/>
    <property type="project" value="TreeGrafter"/>
</dbReference>
<feature type="transmembrane region" description="Helical" evidence="9">
    <location>
        <begin position="82"/>
        <end position="101"/>
    </location>
</feature>
<evidence type="ECO:0000256" key="4">
    <source>
        <dbReference type="ARBA" id="ARBA00022519"/>
    </source>
</evidence>
<comment type="subcellular location">
    <subcellularLocation>
        <location evidence="1 9">Cell inner membrane</location>
        <topology evidence="1 9">Multi-pass membrane protein</topology>
    </subcellularLocation>
</comment>
<evidence type="ECO:0000259" key="10">
    <source>
        <dbReference type="Pfam" id="PF04290"/>
    </source>
</evidence>
<name>A0A0B5DSS5_9RHOB</name>
<dbReference type="PANTHER" id="PTHR35011">
    <property type="entry name" value="2,3-DIKETO-L-GULONATE TRAP TRANSPORTER SMALL PERMEASE PROTEIN YIAM"/>
    <property type="match status" value="1"/>
</dbReference>
<comment type="subunit">
    <text evidence="9">The complex comprises the extracytoplasmic solute receptor protein and the two transmembrane proteins.</text>
</comment>
<evidence type="ECO:0000256" key="9">
    <source>
        <dbReference type="RuleBase" id="RU369079"/>
    </source>
</evidence>
<comment type="similarity">
    <text evidence="8 9">Belongs to the TRAP transporter small permease family.</text>
</comment>
<keyword evidence="7 9" id="KW-0472">Membrane</keyword>
<evidence type="ECO:0000256" key="8">
    <source>
        <dbReference type="ARBA" id="ARBA00038436"/>
    </source>
</evidence>
<dbReference type="InterPro" id="IPR055348">
    <property type="entry name" value="DctQ"/>
</dbReference>
<keyword evidence="5 9" id="KW-0812">Transmembrane</keyword>
<feature type="domain" description="Tripartite ATP-independent periplasmic transporters DctQ component" evidence="10">
    <location>
        <begin position="20"/>
        <end position="151"/>
    </location>
</feature>
<feature type="transmembrane region" description="Helical" evidence="9">
    <location>
        <begin position="44"/>
        <end position="61"/>
    </location>
</feature>
<feature type="transmembrane region" description="Helical" evidence="9">
    <location>
        <begin position="121"/>
        <end position="143"/>
    </location>
</feature>
<dbReference type="GO" id="GO:0022857">
    <property type="term" value="F:transmembrane transporter activity"/>
    <property type="evidence" value="ECO:0007669"/>
    <property type="project" value="UniProtKB-UniRule"/>
</dbReference>
<evidence type="ECO:0000313" key="11">
    <source>
        <dbReference type="EMBL" id="AJE46094.1"/>
    </source>
</evidence>
<protein>
    <recommendedName>
        <fullName evidence="9">TRAP transporter small permease protein</fullName>
    </recommendedName>
</protein>
<keyword evidence="4 9" id="KW-0997">Cell inner membrane</keyword>
<comment type="function">
    <text evidence="9">Part of the tripartite ATP-independent periplasmic (TRAP) transport system.</text>
</comment>
<reference evidence="11 12" key="1">
    <citation type="journal article" date="2014" name="Int. J. Syst. Evol. Microbiol.">
        <title>Celeribacter indicus sp. nov., a polycyclic aromatic hydrocarbon-degrading bacterium from deep-sea sediment and reclassification of Huaishuia halophila as Celeribacter halophilus comb. nov.</title>
        <authorList>
            <person name="Lai Q."/>
            <person name="Cao J."/>
            <person name="Yuan J."/>
            <person name="Li F."/>
            <person name="Shao Z."/>
        </authorList>
    </citation>
    <scope>NUCLEOTIDE SEQUENCE [LARGE SCALE GENOMIC DNA]</scope>
    <source>
        <strain evidence="11">P73</strain>
    </source>
</reference>
<dbReference type="EMBL" id="CP004393">
    <property type="protein sequence ID" value="AJE46094.1"/>
    <property type="molecule type" value="Genomic_DNA"/>
</dbReference>
<accession>A0A0B5DSS5</accession>
<dbReference type="STRING" id="1208324.P73_1379"/>
<dbReference type="GO" id="GO:0005886">
    <property type="term" value="C:plasma membrane"/>
    <property type="evidence" value="ECO:0007669"/>
    <property type="project" value="UniProtKB-SubCell"/>
</dbReference>
<gene>
    <name evidence="11" type="ORF">P73_1379</name>
</gene>
<proteinExistence type="inferred from homology"/>
<dbReference type="InterPro" id="IPR007387">
    <property type="entry name" value="TRAP_DctQ"/>
</dbReference>
<keyword evidence="12" id="KW-1185">Reference proteome</keyword>
<dbReference type="Pfam" id="PF04290">
    <property type="entry name" value="DctQ"/>
    <property type="match status" value="1"/>
</dbReference>
<evidence type="ECO:0000256" key="6">
    <source>
        <dbReference type="ARBA" id="ARBA00022989"/>
    </source>
</evidence>
<evidence type="ECO:0000256" key="7">
    <source>
        <dbReference type="ARBA" id="ARBA00023136"/>
    </source>
</evidence>
<evidence type="ECO:0000313" key="12">
    <source>
        <dbReference type="Proteomes" id="UP000031521"/>
    </source>
</evidence>
<dbReference type="Proteomes" id="UP000031521">
    <property type="component" value="Chromosome"/>
</dbReference>
<keyword evidence="2 9" id="KW-0813">Transport</keyword>